<feature type="non-terminal residue" evidence="2">
    <location>
        <position position="127"/>
    </location>
</feature>
<organism evidence="2 3">
    <name type="scientific">Caligus rogercresseyi</name>
    <name type="common">Sea louse</name>
    <dbReference type="NCBI Taxonomy" id="217165"/>
    <lineage>
        <taxon>Eukaryota</taxon>
        <taxon>Metazoa</taxon>
        <taxon>Ecdysozoa</taxon>
        <taxon>Arthropoda</taxon>
        <taxon>Crustacea</taxon>
        <taxon>Multicrustacea</taxon>
        <taxon>Hexanauplia</taxon>
        <taxon>Copepoda</taxon>
        <taxon>Siphonostomatoida</taxon>
        <taxon>Caligidae</taxon>
        <taxon>Caligus</taxon>
    </lineage>
</organism>
<evidence type="ECO:0000313" key="2">
    <source>
        <dbReference type="EMBL" id="QQP53050.1"/>
    </source>
</evidence>
<feature type="region of interest" description="Disordered" evidence="1">
    <location>
        <begin position="97"/>
        <end position="127"/>
    </location>
</feature>
<protein>
    <submittedName>
        <fullName evidence="2">Uncharacterized protein</fullName>
    </submittedName>
</protein>
<feature type="region of interest" description="Disordered" evidence="1">
    <location>
        <begin position="33"/>
        <end position="54"/>
    </location>
</feature>
<accession>A0A7T8KBX4</accession>
<dbReference type="AlphaFoldDB" id="A0A7T8KBX4"/>
<dbReference type="EMBL" id="CP045892">
    <property type="protein sequence ID" value="QQP53050.1"/>
    <property type="molecule type" value="Genomic_DNA"/>
</dbReference>
<reference evidence="3" key="1">
    <citation type="submission" date="2021-01" db="EMBL/GenBank/DDBJ databases">
        <title>Caligus Genome Assembly.</title>
        <authorList>
            <person name="Gallardo-Escarate C."/>
        </authorList>
    </citation>
    <scope>NUCLEOTIDE SEQUENCE [LARGE SCALE GENOMIC DNA]</scope>
</reference>
<sequence>MLLMCFFRESSSDKRRKKGIPDEEVYAKEIPSIISNNNNNNNNNITAEEDSSTWNPCSSLLSSKDGQLSVDKKRLSIYSSTSSSSSSDFGFKSGIKSGRALERHPGARKILKQKSSDSVILPARGMG</sequence>
<evidence type="ECO:0000256" key="1">
    <source>
        <dbReference type="SAM" id="MobiDB-lite"/>
    </source>
</evidence>
<dbReference type="Proteomes" id="UP000595437">
    <property type="component" value="Chromosome 3"/>
</dbReference>
<gene>
    <name evidence="2" type="ORF">FKW44_005381</name>
</gene>
<proteinExistence type="predicted"/>
<name>A0A7T8KBX4_CALRO</name>
<keyword evidence="3" id="KW-1185">Reference proteome</keyword>
<evidence type="ECO:0000313" key="3">
    <source>
        <dbReference type="Proteomes" id="UP000595437"/>
    </source>
</evidence>